<name>A0A1F5S8F3_9BACT</name>
<organism evidence="1 2">
    <name type="scientific">Candidatus Falkowbacteria bacterium RIFCSPHIGHO2_02_FULL_42_9</name>
    <dbReference type="NCBI Taxonomy" id="1797986"/>
    <lineage>
        <taxon>Bacteria</taxon>
        <taxon>Candidatus Falkowiibacteriota</taxon>
    </lineage>
</organism>
<comment type="caution">
    <text evidence="1">The sequence shown here is derived from an EMBL/GenBank/DDBJ whole genome shotgun (WGS) entry which is preliminary data.</text>
</comment>
<reference evidence="1 2" key="1">
    <citation type="journal article" date="2016" name="Nat. Commun.">
        <title>Thousands of microbial genomes shed light on interconnected biogeochemical processes in an aquifer system.</title>
        <authorList>
            <person name="Anantharaman K."/>
            <person name="Brown C.T."/>
            <person name="Hug L.A."/>
            <person name="Sharon I."/>
            <person name="Castelle C.J."/>
            <person name="Probst A.J."/>
            <person name="Thomas B.C."/>
            <person name="Singh A."/>
            <person name="Wilkins M.J."/>
            <person name="Karaoz U."/>
            <person name="Brodie E.L."/>
            <person name="Williams K.H."/>
            <person name="Hubbard S.S."/>
            <person name="Banfield J.F."/>
        </authorList>
    </citation>
    <scope>NUCLEOTIDE SEQUENCE [LARGE SCALE GENOMIC DNA]</scope>
</reference>
<sequence>MIKSPAEATAPACGATTTLIDKTVTKITPAAKIFLNLSIDKLFIQVKYKIFNLDPCLLFKLRSW</sequence>
<dbReference type="EMBL" id="MFFT01000031">
    <property type="protein sequence ID" value="OGF23008.1"/>
    <property type="molecule type" value="Genomic_DNA"/>
</dbReference>
<dbReference type="AlphaFoldDB" id="A0A1F5S8F3"/>
<protein>
    <submittedName>
        <fullName evidence="1">Uncharacterized protein</fullName>
    </submittedName>
</protein>
<accession>A0A1F5S8F3</accession>
<evidence type="ECO:0000313" key="2">
    <source>
        <dbReference type="Proteomes" id="UP000176877"/>
    </source>
</evidence>
<dbReference type="Proteomes" id="UP000176877">
    <property type="component" value="Unassembled WGS sequence"/>
</dbReference>
<evidence type="ECO:0000313" key="1">
    <source>
        <dbReference type="EMBL" id="OGF23008.1"/>
    </source>
</evidence>
<proteinExistence type="predicted"/>
<gene>
    <name evidence="1" type="ORF">A3D45_01985</name>
</gene>